<keyword evidence="4" id="KW-0472">Membrane</keyword>
<comment type="similarity">
    <text evidence="2">Belongs to the major facilitator superfamily. Monocarboxylate porter (TC 2.A.1.13) family.</text>
</comment>
<gene>
    <name evidence="6" type="ORF">D9619_012359</name>
</gene>
<feature type="transmembrane region" description="Helical" evidence="4">
    <location>
        <begin position="199"/>
        <end position="218"/>
    </location>
</feature>
<feature type="transmembrane region" description="Helical" evidence="4">
    <location>
        <begin position="342"/>
        <end position="366"/>
    </location>
</feature>
<evidence type="ECO:0000256" key="3">
    <source>
        <dbReference type="SAM" id="MobiDB-lite"/>
    </source>
</evidence>
<comment type="subcellular location">
    <subcellularLocation>
        <location evidence="1">Membrane</location>
        <topology evidence="1">Multi-pass membrane protein</topology>
    </subcellularLocation>
</comment>
<dbReference type="Gene3D" id="1.20.1250.20">
    <property type="entry name" value="MFS general substrate transporter like domains"/>
    <property type="match status" value="2"/>
</dbReference>
<feature type="domain" description="Major facilitator superfamily (MFS) profile" evidence="5">
    <location>
        <begin position="70"/>
        <end position="417"/>
    </location>
</feature>
<name>A0A8H5ER93_9AGAR</name>
<accession>A0A8H5ER93</accession>
<dbReference type="PROSITE" id="PS50850">
    <property type="entry name" value="MFS"/>
    <property type="match status" value="1"/>
</dbReference>
<proteinExistence type="inferred from homology"/>
<feature type="transmembrane region" description="Helical" evidence="4">
    <location>
        <begin position="164"/>
        <end position="187"/>
    </location>
</feature>
<evidence type="ECO:0000256" key="2">
    <source>
        <dbReference type="ARBA" id="ARBA00006727"/>
    </source>
</evidence>
<protein>
    <recommendedName>
        <fullName evidence="5">Major facilitator superfamily (MFS) profile domain-containing protein</fullName>
    </recommendedName>
</protein>
<evidence type="ECO:0000256" key="1">
    <source>
        <dbReference type="ARBA" id="ARBA00004141"/>
    </source>
</evidence>
<dbReference type="InterPro" id="IPR036259">
    <property type="entry name" value="MFS_trans_sf"/>
</dbReference>
<evidence type="ECO:0000313" key="6">
    <source>
        <dbReference type="EMBL" id="KAF5309419.1"/>
    </source>
</evidence>
<dbReference type="GO" id="GO:0022857">
    <property type="term" value="F:transmembrane transporter activity"/>
    <property type="evidence" value="ECO:0007669"/>
    <property type="project" value="InterPro"/>
</dbReference>
<dbReference type="SUPFAM" id="SSF103473">
    <property type="entry name" value="MFS general substrate transporter"/>
    <property type="match status" value="1"/>
</dbReference>
<sequence>MSQASNLTCALEAETRPVQVSTSRSKNKDQENEKDAITVRLSESHSPSTNDSEKATPELDEDDIPDGGFTAWLTVFGAILVQMVCGYVVAFGVYEDFFVRSFLNRFTSSQISWIGSGSQFILMTMGFFSGRLLDRGYFYLLYITGSVLITLSIFTLSLAREQQYYQVFLTLGLGFGLGAGAIYVPGVAIVAQHFSTKRALVMGIVVSGGSLGAIIYPIVLNNLIHGRVGFANGVRVSAGLLAACLLLAGVTMRPRYPKRTGGSTKHRSIVQSMKVFAQDRIYVIANLATFFYIQGFFFPIFYIQLFSNERGLNPVFGFYSLTILSGGSFIGRLIGGAAVNPFGVLNTVIACSAASTILIFVMFGLINVAGVTVFAIIYGFFSGAFLTLLGPMWASMATDRTEIGRVSSDVEAGIILY</sequence>
<feature type="transmembrane region" description="Helical" evidence="4">
    <location>
        <begin position="315"/>
        <end position="335"/>
    </location>
</feature>
<keyword evidence="7" id="KW-1185">Reference proteome</keyword>
<evidence type="ECO:0000256" key="4">
    <source>
        <dbReference type="SAM" id="Phobius"/>
    </source>
</evidence>
<evidence type="ECO:0000259" key="5">
    <source>
        <dbReference type="PROSITE" id="PS50850"/>
    </source>
</evidence>
<feature type="transmembrane region" description="Helical" evidence="4">
    <location>
        <begin position="69"/>
        <end position="91"/>
    </location>
</feature>
<dbReference type="InterPro" id="IPR011701">
    <property type="entry name" value="MFS"/>
</dbReference>
<dbReference type="PANTHER" id="PTHR11360:SF234">
    <property type="entry name" value="MFS-TYPE TRANSPORTER DBAD-RELATED"/>
    <property type="match status" value="1"/>
</dbReference>
<dbReference type="InterPro" id="IPR050327">
    <property type="entry name" value="Proton-linked_MCT"/>
</dbReference>
<feature type="transmembrane region" description="Helical" evidence="4">
    <location>
        <begin position="372"/>
        <end position="394"/>
    </location>
</feature>
<dbReference type="GO" id="GO:0016020">
    <property type="term" value="C:membrane"/>
    <property type="evidence" value="ECO:0007669"/>
    <property type="project" value="UniProtKB-SubCell"/>
</dbReference>
<evidence type="ECO:0000313" key="7">
    <source>
        <dbReference type="Proteomes" id="UP000567179"/>
    </source>
</evidence>
<dbReference type="OrthoDB" id="6499973at2759"/>
<feature type="region of interest" description="Disordered" evidence="3">
    <location>
        <begin position="1"/>
        <end position="60"/>
    </location>
</feature>
<dbReference type="AlphaFoldDB" id="A0A8H5ER93"/>
<feature type="transmembrane region" description="Helical" evidence="4">
    <location>
        <begin position="281"/>
        <end position="303"/>
    </location>
</feature>
<keyword evidence="4" id="KW-1133">Transmembrane helix</keyword>
<feature type="transmembrane region" description="Helical" evidence="4">
    <location>
        <begin position="111"/>
        <end position="130"/>
    </location>
</feature>
<feature type="compositionally biased region" description="Basic and acidic residues" evidence="3">
    <location>
        <begin position="26"/>
        <end position="37"/>
    </location>
</feature>
<organism evidence="6 7">
    <name type="scientific">Psilocybe cf. subviscida</name>
    <dbReference type="NCBI Taxonomy" id="2480587"/>
    <lineage>
        <taxon>Eukaryota</taxon>
        <taxon>Fungi</taxon>
        <taxon>Dikarya</taxon>
        <taxon>Basidiomycota</taxon>
        <taxon>Agaricomycotina</taxon>
        <taxon>Agaricomycetes</taxon>
        <taxon>Agaricomycetidae</taxon>
        <taxon>Agaricales</taxon>
        <taxon>Agaricineae</taxon>
        <taxon>Strophariaceae</taxon>
        <taxon>Psilocybe</taxon>
    </lineage>
</organism>
<dbReference type="InterPro" id="IPR020846">
    <property type="entry name" value="MFS_dom"/>
</dbReference>
<keyword evidence="4" id="KW-0812">Transmembrane</keyword>
<feature type="transmembrane region" description="Helical" evidence="4">
    <location>
        <begin position="230"/>
        <end position="250"/>
    </location>
</feature>
<reference evidence="6 7" key="1">
    <citation type="journal article" date="2020" name="ISME J.">
        <title>Uncovering the hidden diversity of litter-decomposition mechanisms in mushroom-forming fungi.</title>
        <authorList>
            <person name="Floudas D."/>
            <person name="Bentzer J."/>
            <person name="Ahren D."/>
            <person name="Johansson T."/>
            <person name="Persson P."/>
            <person name="Tunlid A."/>
        </authorList>
    </citation>
    <scope>NUCLEOTIDE SEQUENCE [LARGE SCALE GENOMIC DNA]</scope>
    <source>
        <strain evidence="6 7">CBS 101986</strain>
    </source>
</reference>
<dbReference type="Pfam" id="PF07690">
    <property type="entry name" value="MFS_1"/>
    <property type="match status" value="1"/>
</dbReference>
<feature type="transmembrane region" description="Helical" evidence="4">
    <location>
        <begin position="137"/>
        <end position="158"/>
    </location>
</feature>
<comment type="caution">
    <text evidence="6">The sequence shown here is derived from an EMBL/GenBank/DDBJ whole genome shotgun (WGS) entry which is preliminary data.</text>
</comment>
<dbReference type="Proteomes" id="UP000567179">
    <property type="component" value="Unassembled WGS sequence"/>
</dbReference>
<dbReference type="EMBL" id="JAACJJ010000059">
    <property type="protein sequence ID" value="KAF5309419.1"/>
    <property type="molecule type" value="Genomic_DNA"/>
</dbReference>
<dbReference type="PANTHER" id="PTHR11360">
    <property type="entry name" value="MONOCARBOXYLATE TRANSPORTER"/>
    <property type="match status" value="1"/>
</dbReference>